<protein>
    <submittedName>
        <fullName evidence="1">Uncharacterized protein</fullName>
    </submittedName>
</protein>
<keyword evidence="2" id="KW-1185">Reference proteome</keyword>
<dbReference type="EMBL" id="JANBVB010000235">
    <property type="protein sequence ID" value="KAJ2895998.1"/>
    <property type="molecule type" value="Genomic_DNA"/>
</dbReference>
<sequence length="497" mass="52392">MPAKAGVWPQAGMQRVVGRPRGTAPTVARPQRPVAVGAFASRQPQQSAVSSPESSQGMDVDMESGDEPPTTVQSATQIQVRPMAQPKIKYPAVPTAPPPSVSTQAKLPGASTIPTIYDILGIPGQKPATPDRSARNRRATNRTRASTTSLIPSVTFAPMPSTLDAVQASIFVTPVADAKSTRPPAAAAAPLSFAAQSMTPTPVPDIPTSIPTPEPAKLEEMTTTSKGNPLRDMGSLDDLELSEDDDGVPAESTPTAVQTASNPPMPTHQLVSNTPVIAAPEARTGVPQNKQLARSQIVPPPRDTKTSSPRLGTAPDLAASASPVPKMLSFQEIMERKRRKQAEAKASDDKPQPPVVESKPPPHTEPQPSPAVEPKPLPAVEAKSPAIPEKAVEAKSPVAGIRAMVGKRRIIVDDDDVDSDASDGKRVKAEPPAQQYPAVSNGIPDYVAMFERELEDLTADLDGPLENAPAGDIISRATFANNGTFIDQDFMDHQLGL</sequence>
<reference evidence="1" key="1">
    <citation type="submission" date="2022-07" db="EMBL/GenBank/DDBJ databases">
        <title>Phylogenomic reconstructions and comparative analyses of Kickxellomycotina fungi.</title>
        <authorList>
            <person name="Reynolds N.K."/>
            <person name="Stajich J.E."/>
            <person name="Barry K."/>
            <person name="Grigoriev I.V."/>
            <person name="Crous P."/>
            <person name="Smith M.E."/>
        </authorList>
    </citation>
    <scope>NUCLEOTIDE SEQUENCE</scope>
    <source>
        <strain evidence="1">CBS 190363</strain>
    </source>
</reference>
<evidence type="ECO:0000313" key="2">
    <source>
        <dbReference type="Proteomes" id="UP001139981"/>
    </source>
</evidence>
<proteinExistence type="predicted"/>
<evidence type="ECO:0000313" key="1">
    <source>
        <dbReference type="EMBL" id="KAJ2895998.1"/>
    </source>
</evidence>
<dbReference type="Proteomes" id="UP001139981">
    <property type="component" value="Unassembled WGS sequence"/>
</dbReference>
<organism evidence="1 2">
    <name type="scientific">Coemansia aciculifera</name>
    <dbReference type="NCBI Taxonomy" id="417176"/>
    <lineage>
        <taxon>Eukaryota</taxon>
        <taxon>Fungi</taxon>
        <taxon>Fungi incertae sedis</taxon>
        <taxon>Zoopagomycota</taxon>
        <taxon>Kickxellomycotina</taxon>
        <taxon>Kickxellomycetes</taxon>
        <taxon>Kickxellales</taxon>
        <taxon>Kickxellaceae</taxon>
        <taxon>Coemansia</taxon>
    </lineage>
</organism>
<accession>A0ACC1M608</accession>
<name>A0ACC1M608_9FUNG</name>
<comment type="caution">
    <text evidence="1">The sequence shown here is derived from an EMBL/GenBank/DDBJ whole genome shotgun (WGS) entry which is preliminary data.</text>
</comment>
<gene>
    <name evidence="1" type="ORF">IWW38_002152</name>
</gene>